<dbReference type="PANTHER" id="PTHR43690">
    <property type="entry name" value="NARDILYSIN"/>
    <property type="match status" value="1"/>
</dbReference>
<dbReference type="Pfam" id="PF00675">
    <property type="entry name" value="Peptidase_M16"/>
    <property type="match status" value="1"/>
</dbReference>
<evidence type="ECO:0000313" key="13">
    <source>
        <dbReference type="WBParaSite" id="PgR120_g010_t02"/>
    </source>
</evidence>
<dbReference type="GO" id="GO:0005829">
    <property type="term" value="C:cytosol"/>
    <property type="evidence" value="ECO:0007669"/>
    <property type="project" value="TreeGrafter"/>
</dbReference>
<evidence type="ECO:0000256" key="1">
    <source>
        <dbReference type="ARBA" id="ARBA00007261"/>
    </source>
</evidence>
<evidence type="ECO:0000259" key="8">
    <source>
        <dbReference type="Pfam" id="PF00675"/>
    </source>
</evidence>
<dbReference type="GO" id="GO:0046872">
    <property type="term" value="F:metal ion binding"/>
    <property type="evidence" value="ECO:0007669"/>
    <property type="project" value="UniProtKB-KW"/>
</dbReference>
<dbReference type="InterPro" id="IPR011765">
    <property type="entry name" value="Pept_M16_N"/>
</dbReference>
<dbReference type="SUPFAM" id="SSF63411">
    <property type="entry name" value="LuxS/MPP-like metallohydrolase"/>
    <property type="match status" value="4"/>
</dbReference>
<evidence type="ECO:0000313" key="14">
    <source>
        <dbReference type="WBParaSite" id="PgR120_g010_t03"/>
    </source>
</evidence>
<dbReference type="InterPro" id="IPR007863">
    <property type="entry name" value="Peptidase_M16_C"/>
</dbReference>
<dbReference type="FunFam" id="3.30.830.10:FF:000004">
    <property type="entry name" value="Putative insulin-degrading enzyme"/>
    <property type="match status" value="1"/>
</dbReference>
<dbReference type="Pfam" id="PF05193">
    <property type="entry name" value="Peptidase_M16_C"/>
    <property type="match status" value="1"/>
</dbReference>
<evidence type="ECO:0000256" key="6">
    <source>
        <dbReference type="ARBA" id="ARBA00023049"/>
    </source>
</evidence>
<dbReference type="FunFam" id="3.30.830.10:FF:000005">
    <property type="entry name" value="nardilysin isoform X1"/>
    <property type="match status" value="1"/>
</dbReference>
<evidence type="ECO:0000256" key="3">
    <source>
        <dbReference type="ARBA" id="ARBA00022723"/>
    </source>
</evidence>
<reference evidence="13 14" key="1">
    <citation type="submission" date="2022-11" db="UniProtKB">
        <authorList>
            <consortium name="WormBaseParasite"/>
        </authorList>
    </citation>
    <scope>IDENTIFICATION</scope>
</reference>
<sequence length="1045" mass="120527">MSYLRNVTLFRPALISSLATTLSASARSYRLRSLSLHRPTFLTYQQRGFSATKTAMLVDHKAVIVRRFEKIIKSAEDKREYRGLELKNGLRVLLISDPKADKSAASMDVNVGHLMDPWELPGLAHFCEHMLFLGTNKYPSENEYSRYISSHGGITNAFTGSDHTNYHFDIAPDHLAGALDRFVQFFLCPQFTESATEREVCAVDSENSNNLQNDQWRMIQLERSLSKPGHDYGKFGTGSKKTLLEDARENNIEPREALLKFHQRHYSSDIMACCIIGTETLDELENLVISLNFDEIAKKNASRKVWEEGPYDKEQLGVKIELVPVKDLRYLTLVFPIKDYKDEYRAQPTHYVSHLIGHEGPGSLLSELKRLGWVSSLSAGGRLLANGFGVFNISVDLSEDGLKHTEDVIRLIFHEIGLVKSVGPLKWVHDELRQLAETKFRFKDKETPINYATHLSSELQRIPFEDVICADYKMDQFKPELITELLEKLTPENMMYAVVSQEFANQEGNVREKWYQTEYRKTPIDEAFLSECRIAMKNVPDCLRIPERNEYIATKFDLKPREAQMSSAPRLIRDDSWARVWFMQDNDFNLPKCSTKMAIHAPIMASDPMNTFLSAMYIVCLQDAIAEETYNPYLAGLSSAFDIQPWGISLRVSGYDEKQQLFTRDLIRRLVYFEPDEGRYEVLKENLCRNLRNFRQTQPYLQTHYYTGMVLSSRQWSKEQVLACAEVCDVDRLRRFIRESLQAIHVEALVYGNSTEEETLKMVEEIVSELREVPNVRPLFACEIHQNREHEIPQGRSFVYKGFQSTHANACINLVMQTGPQNIRENVLLELLVQLAAEPAFNQLRTNEQLGYIIHTGARRGHGTQGLEMLVQGQRDPEYMEERMECFLKTFRASLEKMSEEEFRDNVEALAAKRLEKPKTMGAKALRYWTEIDVGFYHFNRDEDEVPVLRELTKDEVIEFFDKYFAEDSPIRRKLCTMIYGNDVTEEIIKRRDRVKRSAGGDAKTRSEPIENIDAFKSTLSLYPLPQPVIDIPPLASKNDQKVYN</sequence>
<keyword evidence="2" id="KW-0645">Protease</keyword>
<dbReference type="InterPro" id="IPR054734">
    <property type="entry name" value="PqqF-like_C_4"/>
</dbReference>
<dbReference type="GO" id="GO:0051603">
    <property type="term" value="P:proteolysis involved in protein catabolic process"/>
    <property type="evidence" value="ECO:0007669"/>
    <property type="project" value="TreeGrafter"/>
</dbReference>
<accession>A0A915CCC1</accession>
<dbReference type="WBParaSite" id="PgR120_g010_t05">
    <property type="protein sequence ID" value="PgR120_g010_t05"/>
    <property type="gene ID" value="PgR120_g010"/>
</dbReference>
<dbReference type="PANTHER" id="PTHR43690:SF18">
    <property type="entry name" value="INSULIN-DEGRADING ENZYME-RELATED"/>
    <property type="match status" value="1"/>
</dbReference>
<dbReference type="InterPro" id="IPR050626">
    <property type="entry name" value="Peptidase_M16"/>
</dbReference>
<keyword evidence="6" id="KW-0482">Metalloprotease</keyword>
<comment type="similarity">
    <text evidence="1 7">Belongs to the peptidase M16 family.</text>
</comment>
<dbReference type="WBParaSite" id="PgR120_g010_t02">
    <property type="protein sequence ID" value="PgR120_g010_t02"/>
    <property type="gene ID" value="PgR120_g010"/>
</dbReference>
<evidence type="ECO:0000313" key="12">
    <source>
        <dbReference type="Proteomes" id="UP000887569"/>
    </source>
</evidence>
<dbReference type="PROSITE" id="PS00143">
    <property type="entry name" value="INSULINASE"/>
    <property type="match status" value="1"/>
</dbReference>
<dbReference type="InterPro" id="IPR001431">
    <property type="entry name" value="Pept_M16_Zn_BS"/>
</dbReference>
<evidence type="ECO:0000256" key="4">
    <source>
        <dbReference type="ARBA" id="ARBA00022801"/>
    </source>
</evidence>
<dbReference type="GO" id="GO:0005739">
    <property type="term" value="C:mitochondrion"/>
    <property type="evidence" value="ECO:0007669"/>
    <property type="project" value="TreeGrafter"/>
</dbReference>
<dbReference type="InterPro" id="IPR011249">
    <property type="entry name" value="Metalloenz_LuxS/M16"/>
</dbReference>
<feature type="domain" description="Peptidase M16 N-terminal" evidence="8">
    <location>
        <begin position="91"/>
        <end position="229"/>
    </location>
</feature>
<dbReference type="GO" id="GO:0043171">
    <property type="term" value="P:peptide catabolic process"/>
    <property type="evidence" value="ECO:0007669"/>
    <property type="project" value="TreeGrafter"/>
</dbReference>
<dbReference type="Pfam" id="PF16187">
    <property type="entry name" value="Peptidase_M16_M"/>
    <property type="match status" value="1"/>
</dbReference>
<dbReference type="GO" id="GO:0004222">
    <property type="term" value="F:metalloendopeptidase activity"/>
    <property type="evidence" value="ECO:0007669"/>
    <property type="project" value="InterPro"/>
</dbReference>
<keyword evidence="12" id="KW-1185">Reference proteome</keyword>
<evidence type="ECO:0000259" key="9">
    <source>
        <dbReference type="Pfam" id="PF05193"/>
    </source>
</evidence>
<evidence type="ECO:0000259" key="11">
    <source>
        <dbReference type="Pfam" id="PF22456"/>
    </source>
</evidence>
<keyword evidence="3" id="KW-0479">Metal-binding</keyword>
<evidence type="ECO:0000259" key="10">
    <source>
        <dbReference type="Pfam" id="PF16187"/>
    </source>
</evidence>
<organism evidence="12 15">
    <name type="scientific">Parascaris univalens</name>
    <name type="common">Nematode worm</name>
    <dbReference type="NCBI Taxonomy" id="6257"/>
    <lineage>
        <taxon>Eukaryota</taxon>
        <taxon>Metazoa</taxon>
        <taxon>Ecdysozoa</taxon>
        <taxon>Nematoda</taxon>
        <taxon>Chromadorea</taxon>
        <taxon>Rhabditida</taxon>
        <taxon>Spirurina</taxon>
        <taxon>Ascaridomorpha</taxon>
        <taxon>Ascaridoidea</taxon>
        <taxon>Ascarididae</taxon>
        <taxon>Parascaris</taxon>
    </lineage>
</organism>
<dbReference type="InterPro" id="IPR032632">
    <property type="entry name" value="Peptidase_M16_M"/>
</dbReference>
<protein>
    <submittedName>
        <fullName evidence="13 14">Insulin-degrading enzyme</fullName>
    </submittedName>
</protein>
<keyword evidence="4" id="KW-0378">Hydrolase</keyword>
<dbReference type="WBParaSite" id="PgR120_g010_t04">
    <property type="protein sequence ID" value="PgR120_g010_t04"/>
    <property type="gene ID" value="PgR120_g010"/>
</dbReference>
<evidence type="ECO:0000256" key="7">
    <source>
        <dbReference type="RuleBase" id="RU004447"/>
    </source>
</evidence>
<evidence type="ECO:0000313" key="15">
    <source>
        <dbReference type="WBParaSite" id="PgR120_g010_t04"/>
    </source>
</evidence>
<feature type="domain" description="Peptidase M16 middle/third" evidence="10">
    <location>
        <begin position="440"/>
        <end position="723"/>
    </location>
</feature>
<name>A0A915CCC1_PARUN</name>
<dbReference type="AlphaFoldDB" id="A0A915CCC1"/>
<dbReference type="Gene3D" id="3.30.830.10">
    <property type="entry name" value="Metalloenzyme, LuxS/M16 peptidase-like"/>
    <property type="match status" value="4"/>
</dbReference>
<proteinExistence type="inferred from homology"/>
<dbReference type="WBParaSite" id="PgR120_g010_t03">
    <property type="protein sequence ID" value="PgR120_g010_t03"/>
    <property type="gene ID" value="PgR120_g010"/>
</dbReference>
<keyword evidence="5" id="KW-0862">Zinc</keyword>
<feature type="domain" description="Coenzyme PQQ synthesis protein F-like C-terminal lobe" evidence="11">
    <location>
        <begin position="831"/>
        <end position="929"/>
    </location>
</feature>
<dbReference type="Proteomes" id="UP000887569">
    <property type="component" value="Unplaced"/>
</dbReference>
<evidence type="ECO:0000256" key="5">
    <source>
        <dbReference type="ARBA" id="ARBA00022833"/>
    </source>
</evidence>
<evidence type="ECO:0000256" key="2">
    <source>
        <dbReference type="ARBA" id="ARBA00022670"/>
    </source>
</evidence>
<dbReference type="Pfam" id="PF22456">
    <property type="entry name" value="PqqF-like_C_4"/>
    <property type="match status" value="1"/>
</dbReference>
<feature type="domain" description="Peptidase M16 C-terminal" evidence="9">
    <location>
        <begin position="255"/>
        <end position="432"/>
    </location>
</feature>